<reference evidence="7" key="1">
    <citation type="journal article" date="2018" name="Int. J. Syst. Evol. Microbiol.">
        <title>Carboxylicivirga sediminis sp. nov., isolated from coastal sediment.</title>
        <authorList>
            <person name="Wang F.Q."/>
            <person name="Ren L.H."/>
            <person name="Zou R.J."/>
            <person name="Sun Y.Z."/>
            <person name="Liu X.J."/>
            <person name="Jiang F."/>
            <person name="Liu L.J."/>
        </authorList>
    </citation>
    <scope>NUCLEOTIDE SEQUENCE</scope>
    <source>
        <strain evidence="7">JR1</strain>
    </source>
</reference>
<protein>
    <submittedName>
        <fullName evidence="7">Helix-turn-helix domain-containing protein</fullName>
    </submittedName>
</protein>
<name>A0A941IXH1_9BACT</name>
<evidence type="ECO:0000256" key="1">
    <source>
        <dbReference type="ARBA" id="ARBA00004141"/>
    </source>
</evidence>
<feature type="domain" description="HTH cro/C1-type" evidence="6">
    <location>
        <begin position="10"/>
        <end position="57"/>
    </location>
</feature>
<dbReference type="InterPro" id="IPR019109">
    <property type="entry name" value="MamF_MmsF"/>
</dbReference>
<comment type="subcellular location">
    <subcellularLocation>
        <location evidence="1">Membrane</location>
        <topology evidence="1">Multi-pass membrane protein</topology>
    </subcellularLocation>
</comment>
<reference evidence="7" key="2">
    <citation type="submission" date="2021-04" db="EMBL/GenBank/DDBJ databases">
        <authorList>
            <person name="Zhang T."/>
            <person name="Zhang Y."/>
            <person name="Lu D."/>
            <person name="Zuo D."/>
            <person name="Du Z."/>
        </authorList>
    </citation>
    <scope>NUCLEOTIDE SEQUENCE</scope>
    <source>
        <strain evidence="7">JR1</strain>
    </source>
</reference>
<feature type="transmembrane region" description="Helical" evidence="5">
    <location>
        <begin position="118"/>
        <end position="138"/>
    </location>
</feature>
<dbReference type="Gene3D" id="1.10.260.40">
    <property type="entry name" value="lambda repressor-like DNA-binding domains"/>
    <property type="match status" value="1"/>
</dbReference>
<dbReference type="InterPro" id="IPR010982">
    <property type="entry name" value="Lambda_DNA-bd_dom_sf"/>
</dbReference>
<evidence type="ECO:0000259" key="6">
    <source>
        <dbReference type="PROSITE" id="PS50943"/>
    </source>
</evidence>
<keyword evidence="2 5" id="KW-0812">Transmembrane</keyword>
<gene>
    <name evidence="7" type="ORF">KDU71_08455</name>
</gene>
<dbReference type="InterPro" id="IPR001387">
    <property type="entry name" value="Cro/C1-type_HTH"/>
</dbReference>
<dbReference type="RefSeq" id="WP_212189589.1">
    <property type="nucleotide sequence ID" value="NZ_JAGTAR010000010.1"/>
</dbReference>
<proteinExistence type="predicted"/>
<dbReference type="Proteomes" id="UP000679220">
    <property type="component" value="Unassembled WGS sequence"/>
</dbReference>
<comment type="caution">
    <text evidence="7">The sequence shown here is derived from an EMBL/GenBank/DDBJ whole genome shotgun (WGS) entry which is preliminary data.</text>
</comment>
<evidence type="ECO:0000313" key="8">
    <source>
        <dbReference type="Proteomes" id="UP000679220"/>
    </source>
</evidence>
<evidence type="ECO:0000256" key="3">
    <source>
        <dbReference type="ARBA" id="ARBA00022989"/>
    </source>
</evidence>
<dbReference type="Pfam" id="PF09685">
    <property type="entry name" value="MamF_MmsF"/>
    <property type="match status" value="1"/>
</dbReference>
<organism evidence="7 8">
    <name type="scientific">Carboxylicivirga sediminis</name>
    <dbReference type="NCBI Taxonomy" id="2006564"/>
    <lineage>
        <taxon>Bacteria</taxon>
        <taxon>Pseudomonadati</taxon>
        <taxon>Bacteroidota</taxon>
        <taxon>Bacteroidia</taxon>
        <taxon>Marinilabiliales</taxon>
        <taxon>Marinilabiliaceae</taxon>
        <taxon>Carboxylicivirga</taxon>
    </lineage>
</organism>
<dbReference type="CDD" id="cd00093">
    <property type="entry name" value="HTH_XRE"/>
    <property type="match status" value="1"/>
</dbReference>
<accession>A0A941IXH1</accession>
<dbReference type="PROSITE" id="PS50943">
    <property type="entry name" value="HTH_CROC1"/>
    <property type="match status" value="1"/>
</dbReference>
<feature type="transmembrane region" description="Helical" evidence="5">
    <location>
        <begin position="159"/>
        <end position="178"/>
    </location>
</feature>
<evidence type="ECO:0000256" key="5">
    <source>
        <dbReference type="SAM" id="Phobius"/>
    </source>
</evidence>
<feature type="transmembrane region" description="Helical" evidence="5">
    <location>
        <begin position="74"/>
        <end position="98"/>
    </location>
</feature>
<sequence>MSTLHSGLKIKQAREAKGWSQEVLADQTKLSVRTIQRIEQGQTQPKGNTLLQIKQVLFPNTEAPFKDEYKNNRLLTILNLSALSYLLFPIINIILPALIWVATPEKDDRFNKSAKTTLLIQTFWCGLLVIGFFFIRYIDSLMYQQNGAITATRVMASEWFIIGWVAIMYLLNACIIVIRSIRCCKTPQKAIV</sequence>
<dbReference type="Pfam" id="PF01381">
    <property type="entry name" value="HTH_3"/>
    <property type="match status" value="1"/>
</dbReference>
<dbReference type="SUPFAM" id="SSF47413">
    <property type="entry name" value="lambda repressor-like DNA-binding domains"/>
    <property type="match status" value="1"/>
</dbReference>
<keyword evidence="3 5" id="KW-1133">Transmembrane helix</keyword>
<evidence type="ECO:0000256" key="4">
    <source>
        <dbReference type="ARBA" id="ARBA00023136"/>
    </source>
</evidence>
<keyword evidence="8" id="KW-1185">Reference proteome</keyword>
<dbReference type="EMBL" id="JAGTAR010000010">
    <property type="protein sequence ID" value="MBR8535588.1"/>
    <property type="molecule type" value="Genomic_DNA"/>
</dbReference>
<dbReference type="SMART" id="SM00530">
    <property type="entry name" value="HTH_XRE"/>
    <property type="match status" value="1"/>
</dbReference>
<dbReference type="AlphaFoldDB" id="A0A941IXH1"/>
<evidence type="ECO:0000256" key="2">
    <source>
        <dbReference type="ARBA" id="ARBA00022692"/>
    </source>
</evidence>
<keyword evidence="4 5" id="KW-0472">Membrane</keyword>
<evidence type="ECO:0000313" key="7">
    <source>
        <dbReference type="EMBL" id="MBR8535588.1"/>
    </source>
</evidence>
<dbReference type="GO" id="GO:0003677">
    <property type="term" value="F:DNA binding"/>
    <property type="evidence" value="ECO:0007669"/>
    <property type="project" value="InterPro"/>
</dbReference>